<dbReference type="InterPro" id="IPR038883">
    <property type="entry name" value="AN11006-like"/>
</dbReference>
<protein>
    <recommendedName>
        <fullName evidence="3">F-box domain-containing protein</fullName>
    </recommendedName>
</protein>
<dbReference type="Proteomes" id="UP000070700">
    <property type="component" value="Unassembled WGS sequence"/>
</dbReference>
<gene>
    <name evidence="1" type="ORF">LY89DRAFT_675538</name>
</gene>
<dbReference type="OrthoDB" id="62952at2759"/>
<dbReference type="GeneID" id="28823244"/>
<organism evidence="1 2">
    <name type="scientific">Mollisia scopiformis</name>
    <name type="common">Conifer needle endophyte fungus</name>
    <name type="synonym">Phialocephala scopiformis</name>
    <dbReference type="NCBI Taxonomy" id="149040"/>
    <lineage>
        <taxon>Eukaryota</taxon>
        <taxon>Fungi</taxon>
        <taxon>Dikarya</taxon>
        <taxon>Ascomycota</taxon>
        <taxon>Pezizomycotina</taxon>
        <taxon>Leotiomycetes</taxon>
        <taxon>Helotiales</taxon>
        <taxon>Mollisiaceae</taxon>
        <taxon>Mollisia</taxon>
    </lineage>
</organism>
<evidence type="ECO:0000313" key="2">
    <source>
        <dbReference type="Proteomes" id="UP000070700"/>
    </source>
</evidence>
<dbReference type="KEGG" id="psco:LY89DRAFT_675538"/>
<evidence type="ECO:0008006" key="3">
    <source>
        <dbReference type="Google" id="ProtNLM"/>
    </source>
</evidence>
<dbReference type="PANTHER" id="PTHR42085:SF2">
    <property type="entry name" value="F-BOX DOMAIN-CONTAINING PROTEIN"/>
    <property type="match status" value="1"/>
</dbReference>
<keyword evidence="2" id="KW-1185">Reference proteome</keyword>
<reference evidence="1 2" key="1">
    <citation type="submission" date="2015-10" db="EMBL/GenBank/DDBJ databases">
        <title>Full genome of DAOMC 229536 Phialocephala scopiformis, a fungal endophyte of spruce producing the potent anti-insectan compound rugulosin.</title>
        <authorList>
            <consortium name="DOE Joint Genome Institute"/>
            <person name="Walker A.K."/>
            <person name="Frasz S.L."/>
            <person name="Seifert K.A."/>
            <person name="Miller J.D."/>
            <person name="Mondo S.J."/>
            <person name="Labutti K."/>
            <person name="Lipzen A."/>
            <person name="Dockter R."/>
            <person name="Kennedy M."/>
            <person name="Grigoriev I.V."/>
            <person name="Spatafora J.W."/>
        </authorList>
    </citation>
    <scope>NUCLEOTIDE SEQUENCE [LARGE SCALE GENOMIC DNA]</scope>
    <source>
        <strain evidence="1 2">CBS 120377</strain>
    </source>
</reference>
<dbReference type="PANTHER" id="PTHR42085">
    <property type="entry name" value="F-BOX DOMAIN-CONTAINING PROTEIN"/>
    <property type="match status" value="1"/>
</dbReference>
<evidence type="ECO:0000313" key="1">
    <source>
        <dbReference type="EMBL" id="KUJ10040.1"/>
    </source>
</evidence>
<sequence length="584" mass="67730">MSTKRKPLMQLKPELAFVIRTKILQTDFENATLTTKRSASNTAKCTFLDKLPSEIRLHIYELLLVNPIVGTRNSVGYYSSLEPSPNILGACRQIYNEAAPVLYGKNTFFIQCSRETLEFDKERCGCEVKQCQSCNESRPCQYYADFWNSYNHVPFEPSLTRYWDNTEDRNWFMTLDKVPSFNLVQHWKVVISPLDVFPHGIRCKWSLSPLCCAIAQASPKSIEIAIVSLRRRLSWGLQNRIFEECLEPLRALRKVGSISFTVAQEKDLIFVSQGEIRDNDPNYTPKASLLEELRGLVTSDCEREFLRPMYERLLRYAQSYERFQPFRLMMELSSRHTRIADEFGSEFDKYHLIAEQTPYPYKEHPVELGLFDAKATILKNDGAHFRFFRNTVLEYLEHQHEKIMLTRENIIHFIKKGKVASGIFDLALAQRDSKLATSDIPEYETNQGLLLLEDYAEAFIRELPFDNRAIFNRHKAKLKKVYHSREREELISQLYGAADDGNLPDFMILFKSAFDDLEKQYMEIQTARQLLFTADIFRDRGLEEGLDIEEFTCEDGIDWAIDTSVLPFYATIPNSSGSFECGGL</sequence>
<accession>A0A132BC87</accession>
<dbReference type="AlphaFoldDB" id="A0A132BC87"/>
<dbReference type="EMBL" id="KQ947430">
    <property type="protein sequence ID" value="KUJ10040.1"/>
    <property type="molecule type" value="Genomic_DNA"/>
</dbReference>
<dbReference type="InParanoid" id="A0A132BC87"/>
<name>A0A132BC87_MOLSC</name>
<proteinExistence type="predicted"/>
<dbReference type="RefSeq" id="XP_018064395.1">
    <property type="nucleotide sequence ID" value="XM_018213518.1"/>
</dbReference>